<comment type="similarity">
    <text evidence="8">Belongs to the nanos family.</text>
</comment>
<dbReference type="GO" id="GO:0003723">
    <property type="term" value="F:RNA binding"/>
    <property type="evidence" value="ECO:0007669"/>
    <property type="project" value="UniProtKB-UniRule"/>
</dbReference>
<dbReference type="Pfam" id="PF05741">
    <property type="entry name" value="zf-nanos"/>
    <property type="match status" value="1"/>
</dbReference>
<evidence type="ECO:0000313" key="12">
    <source>
        <dbReference type="Proteomes" id="UP001219518"/>
    </source>
</evidence>
<feature type="compositionally biased region" description="Low complexity" evidence="9">
    <location>
        <begin position="119"/>
        <end position="144"/>
    </location>
</feature>
<evidence type="ECO:0000256" key="8">
    <source>
        <dbReference type="PROSITE-ProRule" id="PRU00855"/>
    </source>
</evidence>
<evidence type="ECO:0000256" key="6">
    <source>
        <dbReference type="ARBA" id="ARBA00022845"/>
    </source>
</evidence>
<dbReference type="InterPro" id="IPR038129">
    <property type="entry name" value="Nanos_sf"/>
</dbReference>
<dbReference type="GO" id="GO:0006417">
    <property type="term" value="P:regulation of translation"/>
    <property type="evidence" value="ECO:0007669"/>
    <property type="project" value="UniProtKB-UniRule"/>
</dbReference>
<dbReference type="PANTHER" id="PTHR12887">
    <property type="entry name" value="NANOS PROTEIN"/>
    <property type="match status" value="1"/>
</dbReference>
<evidence type="ECO:0000256" key="5">
    <source>
        <dbReference type="ARBA" id="ARBA00022833"/>
    </source>
</evidence>
<reference evidence="11" key="1">
    <citation type="submission" date="2021-07" db="EMBL/GenBank/DDBJ databases">
        <authorList>
            <person name="Catto M.A."/>
            <person name="Jacobson A."/>
            <person name="Kennedy G."/>
            <person name="Labadie P."/>
            <person name="Hunt B.G."/>
            <person name="Srinivasan R."/>
        </authorList>
    </citation>
    <scope>NUCLEOTIDE SEQUENCE</scope>
    <source>
        <strain evidence="11">PL_HMW_Pooled</strain>
        <tissue evidence="11">Head</tissue>
    </source>
</reference>
<dbReference type="GO" id="GO:0008270">
    <property type="term" value="F:zinc ion binding"/>
    <property type="evidence" value="ECO:0007669"/>
    <property type="project" value="UniProtKB-KW"/>
</dbReference>
<dbReference type="EMBL" id="JAHWGI010001031">
    <property type="protein sequence ID" value="KAK3921042.1"/>
    <property type="molecule type" value="Genomic_DNA"/>
</dbReference>
<dbReference type="AlphaFoldDB" id="A0AAE1HGU8"/>
<evidence type="ECO:0000313" key="11">
    <source>
        <dbReference type="EMBL" id="KAK3921042.1"/>
    </source>
</evidence>
<dbReference type="GO" id="GO:0005737">
    <property type="term" value="C:cytoplasm"/>
    <property type="evidence" value="ECO:0007669"/>
    <property type="project" value="UniProtKB-SubCell"/>
</dbReference>
<evidence type="ECO:0000256" key="9">
    <source>
        <dbReference type="SAM" id="MobiDB-lite"/>
    </source>
</evidence>
<keyword evidence="12" id="KW-1185">Reference proteome</keyword>
<keyword evidence="4 8" id="KW-0863">Zinc-finger</keyword>
<dbReference type="PROSITE" id="PS51522">
    <property type="entry name" value="ZF_NANOS"/>
    <property type="match status" value="1"/>
</dbReference>
<feature type="compositionally biased region" description="Pro residues" evidence="9">
    <location>
        <begin position="29"/>
        <end position="43"/>
    </location>
</feature>
<evidence type="ECO:0000256" key="2">
    <source>
        <dbReference type="ARBA" id="ARBA00022490"/>
    </source>
</evidence>
<dbReference type="InterPro" id="IPR008705">
    <property type="entry name" value="Nanos/Xcar2"/>
</dbReference>
<feature type="domain" description="Nanos-type" evidence="10">
    <location>
        <begin position="258"/>
        <end position="316"/>
    </location>
</feature>
<feature type="region of interest" description="Disordered" evidence="9">
    <location>
        <begin position="115"/>
        <end position="148"/>
    </location>
</feature>
<name>A0AAE1HGU8_9NEOP</name>
<evidence type="ECO:0000259" key="10">
    <source>
        <dbReference type="PROSITE" id="PS51522"/>
    </source>
</evidence>
<keyword evidence="5" id="KW-0862">Zinc</keyword>
<keyword evidence="2" id="KW-0963">Cytoplasm</keyword>
<dbReference type="Gene3D" id="4.10.60.30">
    <property type="entry name" value="Nanos, RNA-binding domain"/>
    <property type="match status" value="1"/>
</dbReference>
<sequence length="343" mass="37213">MMHPSWAADGSRRAILVNRGYHDVCAPTPSSPPPSSPTPPPSPWGRSWWRPSTPPPPPARFFTSTSWVATAGDLPGTSRVVYTPSPTSPVLLRPGSRLRELPSWSQDLSAGTSTLYQRTSTSTSSLASSPPSESFSTSTSPPRSVLAPTAGRCSAFREYEGSRLPQRDLPAFGERTASAASATFAEAPGSPAEMSTSSAFLPLATNGLESPTAIDNLVALTRIMCLTDEREERSATFDLAKRNNFMGRKKSLQRPNIYCAFCKGNGELRALYSSHRLHVKLPDGSFRVQCPVLRNLRCEICGANGDNAHTKSHCPNNTQPSVAVMLKKTPRRSDGAFRYNKKF</sequence>
<feature type="region of interest" description="Disordered" evidence="9">
    <location>
        <begin position="19"/>
        <end position="61"/>
    </location>
</feature>
<dbReference type="Proteomes" id="UP001219518">
    <property type="component" value="Unassembled WGS sequence"/>
</dbReference>
<comment type="subcellular location">
    <subcellularLocation>
        <location evidence="1">Cytoplasm</location>
    </subcellularLocation>
</comment>
<evidence type="ECO:0000256" key="7">
    <source>
        <dbReference type="ARBA" id="ARBA00022884"/>
    </source>
</evidence>
<protein>
    <submittedName>
        <fullName evidence="11">Nanos-like protein 2</fullName>
    </submittedName>
</protein>
<accession>A0AAE1HGU8</accession>
<dbReference type="InterPro" id="IPR024161">
    <property type="entry name" value="Znf_nanos-typ"/>
</dbReference>
<comment type="caution">
    <text evidence="11">The sequence shown here is derived from an EMBL/GenBank/DDBJ whole genome shotgun (WGS) entry which is preliminary data.</text>
</comment>
<reference evidence="11" key="2">
    <citation type="journal article" date="2023" name="BMC Genomics">
        <title>Pest status, molecular evolution, and epigenetic factors derived from the genome assembly of Frankliniella fusca, a thysanopteran phytovirus vector.</title>
        <authorList>
            <person name="Catto M.A."/>
            <person name="Labadie P.E."/>
            <person name="Jacobson A.L."/>
            <person name="Kennedy G.G."/>
            <person name="Srinivasan R."/>
            <person name="Hunt B.G."/>
        </authorList>
    </citation>
    <scope>NUCLEOTIDE SEQUENCE</scope>
    <source>
        <strain evidence="11">PL_HMW_Pooled</strain>
    </source>
</reference>
<keyword evidence="3" id="KW-0479">Metal-binding</keyword>
<keyword evidence="7 8" id="KW-0694">RNA-binding</keyword>
<evidence type="ECO:0000256" key="3">
    <source>
        <dbReference type="ARBA" id="ARBA00022723"/>
    </source>
</evidence>
<gene>
    <name evidence="11" type="ORF">KUF71_010257</name>
</gene>
<proteinExistence type="inferred from homology"/>
<evidence type="ECO:0000256" key="4">
    <source>
        <dbReference type="ARBA" id="ARBA00022771"/>
    </source>
</evidence>
<organism evidence="11 12">
    <name type="scientific">Frankliniella fusca</name>
    <dbReference type="NCBI Taxonomy" id="407009"/>
    <lineage>
        <taxon>Eukaryota</taxon>
        <taxon>Metazoa</taxon>
        <taxon>Ecdysozoa</taxon>
        <taxon>Arthropoda</taxon>
        <taxon>Hexapoda</taxon>
        <taxon>Insecta</taxon>
        <taxon>Pterygota</taxon>
        <taxon>Neoptera</taxon>
        <taxon>Paraneoptera</taxon>
        <taxon>Thysanoptera</taxon>
        <taxon>Terebrantia</taxon>
        <taxon>Thripoidea</taxon>
        <taxon>Thripidae</taxon>
        <taxon>Frankliniella</taxon>
    </lineage>
</organism>
<keyword evidence="6 8" id="KW-0810">Translation regulation</keyword>
<evidence type="ECO:0000256" key="1">
    <source>
        <dbReference type="ARBA" id="ARBA00004496"/>
    </source>
</evidence>